<dbReference type="EMBL" id="RCTY01000019">
    <property type="protein sequence ID" value="ROU07900.1"/>
    <property type="molecule type" value="Genomic_DNA"/>
</dbReference>
<proteinExistence type="predicted"/>
<accession>A0A3N2RK96</accession>
<dbReference type="Proteomes" id="UP000275910">
    <property type="component" value="Unassembled WGS sequence"/>
</dbReference>
<reference evidence="1 2" key="1">
    <citation type="submission" date="2018-10" db="EMBL/GenBank/DDBJ databases">
        <title>The genome of Lysobacter enzymogenes OH11.</title>
        <authorList>
            <person name="Liu F."/>
            <person name="Zhao Y."/>
            <person name="Qian G."/>
            <person name="Chen Y."/>
            <person name="Xu H."/>
        </authorList>
    </citation>
    <scope>NUCLEOTIDE SEQUENCE [LARGE SCALE GENOMIC DNA]</scope>
    <source>
        <strain evidence="1 2">OH11</strain>
    </source>
</reference>
<protein>
    <submittedName>
        <fullName evidence="1">Uncharacterized protein</fullName>
    </submittedName>
</protein>
<gene>
    <name evidence="1" type="ORF">D9T17_06775</name>
</gene>
<dbReference type="AlphaFoldDB" id="A0A3N2RK96"/>
<evidence type="ECO:0000313" key="1">
    <source>
        <dbReference type="EMBL" id="ROU07900.1"/>
    </source>
</evidence>
<sequence>MFPAETRVRRQLAPVLSRSQFVVRSFDEATSMRRRHGVLQRFQHDIEQVAGFIDCASKLLRGLGLEMIERRRIEFPQMRRIYGSPGSRMRQKPDAGRSRVCRRHGMFLA</sequence>
<comment type="caution">
    <text evidence="1">The sequence shown here is derived from an EMBL/GenBank/DDBJ whole genome shotgun (WGS) entry which is preliminary data.</text>
</comment>
<evidence type="ECO:0000313" key="2">
    <source>
        <dbReference type="Proteomes" id="UP000275910"/>
    </source>
</evidence>
<name>A0A3N2RK96_LYSEN</name>
<organism evidence="1 2">
    <name type="scientific">Lysobacter enzymogenes</name>
    <dbReference type="NCBI Taxonomy" id="69"/>
    <lineage>
        <taxon>Bacteria</taxon>
        <taxon>Pseudomonadati</taxon>
        <taxon>Pseudomonadota</taxon>
        <taxon>Gammaproteobacteria</taxon>
        <taxon>Lysobacterales</taxon>
        <taxon>Lysobacteraceae</taxon>
        <taxon>Lysobacter</taxon>
    </lineage>
</organism>